<keyword evidence="2" id="KW-0812">Transmembrane</keyword>
<dbReference type="SUPFAM" id="SSF160935">
    <property type="entry name" value="VPA0735-like"/>
    <property type="match status" value="1"/>
</dbReference>
<proteinExistence type="predicted"/>
<name>A0A2T5V1N6_9HYPH</name>
<dbReference type="Gene3D" id="2.60.120.600">
    <property type="entry name" value="Domain of unknown function DUF1214, C-terminal domain"/>
    <property type="match status" value="1"/>
</dbReference>
<protein>
    <recommendedName>
        <fullName evidence="3">DUF1214 domain-containing protein</fullName>
    </recommendedName>
</protein>
<organism evidence="4 5">
    <name type="scientific">Breoghania corrubedonensis</name>
    <dbReference type="NCBI Taxonomy" id="665038"/>
    <lineage>
        <taxon>Bacteria</taxon>
        <taxon>Pseudomonadati</taxon>
        <taxon>Pseudomonadota</taxon>
        <taxon>Alphaproteobacteria</taxon>
        <taxon>Hyphomicrobiales</taxon>
        <taxon>Stappiaceae</taxon>
        <taxon>Breoghania</taxon>
    </lineage>
</organism>
<dbReference type="EMBL" id="QAYG01000010">
    <property type="protein sequence ID" value="PTW57674.1"/>
    <property type="molecule type" value="Genomic_DNA"/>
</dbReference>
<evidence type="ECO:0000259" key="3">
    <source>
        <dbReference type="Pfam" id="PF06742"/>
    </source>
</evidence>
<keyword evidence="2" id="KW-0472">Membrane</keyword>
<evidence type="ECO:0000313" key="5">
    <source>
        <dbReference type="Proteomes" id="UP000244081"/>
    </source>
</evidence>
<evidence type="ECO:0000313" key="4">
    <source>
        <dbReference type="EMBL" id="PTW57674.1"/>
    </source>
</evidence>
<dbReference type="PANTHER" id="PTHR36509:SF2">
    <property type="entry name" value="BLL3101 PROTEIN"/>
    <property type="match status" value="1"/>
</dbReference>
<comment type="caution">
    <text evidence="4">The sequence shown here is derived from an EMBL/GenBank/DDBJ whole genome shotgun (WGS) entry which is preliminary data.</text>
</comment>
<evidence type="ECO:0000256" key="1">
    <source>
        <dbReference type="SAM" id="MobiDB-lite"/>
    </source>
</evidence>
<dbReference type="InterPro" id="IPR010621">
    <property type="entry name" value="DUF1214"/>
</dbReference>
<dbReference type="InterPro" id="IPR037049">
    <property type="entry name" value="DUF1214_C_sf"/>
</dbReference>
<feature type="region of interest" description="Disordered" evidence="1">
    <location>
        <begin position="17"/>
        <end position="46"/>
    </location>
</feature>
<dbReference type="OrthoDB" id="7837485at2"/>
<evidence type="ECO:0000256" key="2">
    <source>
        <dbReference type="SAM" id="Phobius"/>
    </source>
</evidence>
<dbReference type="RefSeq" id="WP_107991540.1">
    <property type="nucleotide sequence ID" value="NZ_QAYG01000010.1"/>
</dbReference>
<keyword evidence="5" id="KW-1185">Reference proteome</keyword>
<keyword evidence="2" id="KW-1133">Transmembrane helix</keyword>
<accession>A0A2T5V1N6</accession>
<sequence>MALVEIPHTPIRRLAGALSRARRTGKGERRGEAARPASPRDNWRIDDVPRRPTGRLFLINLLLAVIVALVFGIGTAYLAVDRGRLFGEVRLGQWTAYPTAGTPDADPYSAATTARTGQIPLGKGEGLAFFADRDRSGNRLVPSCDYRLVGQTPPGRLWTLTSTDAHGHLMKTQAGRVALDSRDIVRKPDGDFEITVAAQARPGNWLPVGTSGPLTLVLRLYDTPLTTGSGLAEIAMPEIFRGQCS</sequence>
<dbReference type="Proteomes" id="UP000244081">
    <property type="component" value="Unassembled WGS sequence"/>
</dbReference>
<feature type="domain" description="DUF1214" evidence="3">
    <location>
        <begin position="126"/>
        <end position="223"/>
    </location>
</feature>
<feature type="transmembrane region" description="Helical" evidence="2">
    <location>
        <begin position="57"/>
        <end position="80"/>
    </location>
</feature>
<dbReference type="PANTHER" id="PTHR36509">
    <property type="entry name" value="BLL3101 PROTEIN"/>
    <property type="match status" value="1"/>
</dbReference>
<dbReference type="Pfam" id="PF06742">
    <property type="entry name" value="DUF1214"/>
    <property type="match status" value="1"/>
</dbReference>
<dbReference type="AlphaFoldDB" id="A0A2T5V1N6"/>
<gene>
    <name evidence="4" type="ORF">C8N35_110153</name>
</gene>
<reference evidence="4 5" key="1">
    <citation type="submission" date="2018-04" db="EMBL/GenBank/DDBJ databases">
        <title>Genomic Encyclopedia of Archaeal and Bacterial Type Strains, Phase II (KMG-II): from individual species to whole genera.</title>
        <authorList>
            <person name="Goeker M."/>
        </authorList>
    </citation>
    <scope>NUCLEOTIDE SEQUENCE [LARGE SCALE GENOMIC DNA]</scope>
    <source>
        <strain evidence="4 5">DSM 23382</strain>
    </source>
</reference>